<evidence type="ECO:0008006" key="4">
    <source>
        <dbReference type="Google" id="ProtNLM"/>
    </source>
</evidence>
<dbReference type="GeneID" id="54283514"/>
<dbReference type="EMBL" id="ML978073">
    <property type="protein sequence ID" value="KAF2011956.1"/>
    <property type="molecule type" value="Genomic_DNA"/>
</dbReference>
<dbReference type="RefSeq" id="XP_033380295.1">
    <property type="nucleotide sequence ID" value="XM_033526117.1"/>
</dbReference>
<keyword evidence="3" id="KW-1185">Reference proteome</keyword>
<dbReference type="Proteomes" id="UP000799778">
    <property type="component" value="Unassembled WGS sequence"/>
</dbReference>
<organism evidence="2 3">
    <name type="scientific">Aaosphaeria arxii CBS 175.79</name>
    <dbReference type="NCBI Taxonomy" id="1450172"/>
    <lineage>
        <taxon>Eukaryota</taxon>
        <taxon>Fungi</taxon>
        <taxon>Dikarya</taxon>
        <taxon>Ascomycota</taxon>
        <taxon>Pezizomycotina</taxon>
        <taxon>Dothideomycetes</taxon>
        <taxon>Pleosporomycetidae</taxon>
        <taxon>Pleosporales</taxon>
        <taxon>Pleosporales incertae sedis</taxon>
        <taxon>Aaosphaeria</taxon>
    </lineage>
</organism>
<feature type="chain" id="PRO_5025688044" description="Ig-like domain-containing protein" evidence="1">
    <location>
        <begin position="24"/>
        <end position="162"/>
    </location>
</feature>
<feature type="signal peptide" evidence="1">
    <location>
        <begin position="1"/>
        <end position="23"/>
    </location>
</feature>
<sequence>MPSVKSLAFGALIAAYAAPYAAADCFDIKGTLQELWVTGAPDEVPDSGSWQVLNSEGVEVCTVNGTYSSNTVECVNATSADSEFVPFVEWSWGYERGANVTYCPEADNSTCVRKEFLYRQEGYECLKRPDLCEAIKAESPPCSALECKAESKDVCSEEKESA</sequence>
<reference evidence="2" key="1">
    <citation type="journal article" date="2020" name="Stud. Mycol.">
        <title>101 Dothideomycetes genomes: a test case for predicting lifestyles and emergence of pathogens.</title>
        <authorList>
            <person name="Haridas S."/>
            <person name="Albert R."/>
            <person name="Binder M."/>
            <person name="Bloem J."/>
            <person name="Labutti K."/>
            <person name="Salamov A."/>
            <person name="Andreopoulos B."/>
            <person name="Baker S."/>
            <person name="Barry K."/>
            <person name="Bills G."/>
            <person name="Bluhm B."/>
            <person name="Cannon C."/>
            <person name="Castanera R."/>
            <person name="Culley D."/>
            <person name="Daum C."/>
            <person name="Ezra D."/>
            <person name="Gonzalez J."/>
            <person name="Henrissat B."/>
            <person name="Kuo A."/>
            <person name="Liang C."/>
            <person name="Lipzen A."/>
            <person name="Lutzoni F."/>
            <person name="Magnuson J."/>
            <person name="Mondo S."/>
            <person name="Nolan M."/>
            <person name="Ohm R."/>
            <person name="Pangilinan J."/>
            <person name="Park H.-J."/>
            <person name="Ramirez L."/>
            <person name="Alfaro M."/>
            <person name="Sun H."/>
            <person name="Tritt A."/>
            <person name="Yoshinaga Y."/>
            <person name="Zwiers L.-H."/>
            <person name="Turgeon B."/>
            <person name="Goodwin S."/>
            <person name="Spatafora J."/>
            <person name="Crous P."/>
            <person name="Grigoriev I."/>
        </authorList>
    </citation>
    <scope>NUCLEOTIDE SEQUENCE</scope>
    <source>
        <strain evidence="2">CBS 175.79</strain>
    </source>
</reference>
<accession>A0A6A5XGH3</accession>
<dbReference type="AlphaFoldDB" id="A0A6A5XGH3"/>
<keyword evidence="1" id="KW-0732">Signal</keyword>
<gene>
    <name evidence="2" type="ORF">BU24DRAFT_412501</name>
</gene>
<evidence type="ECO:0000313" key="3">
    <source>
        <dbReference type="Proteomes" id="UP000799778"/>
    </source>
</evidence>
<name>A0A6A5XGH3_9PLEO</name>
<proteinExistence type="predicted"/>
<protein>
    <recommendedName>
        <fullName evidence="4">Ig-like domain-containing protein</fullName>
    </recommendedName>
</protein>
<evidence type="ECO:0000256" key="1">
    <source>
        <dbReference type="SAM" id="SignalP"/>
    </source>
</evidence>
<evidence type="ECO:0000313" key="2">
    <source>
        <dbReference type="EMBL" id="KAF2011956.1"/>
    </source>
</evidence>